<dbReference type="InterPro" id="IPR038175">
    <property type="entry name" value="CBM21_dom_sf"/>
</dbReference>
<evidence type="ECO:0000259" key="2">
    <source>
        <dbReference type="PROSITE" id="PS51159"/>
    </source>
</evidence>
<dbReference type="FunCoup" id="A0A6P7X212">
    <property type="interactions" value="184"/>
</dbReference>
<dbReference type="RefSeq" id="XP_030044169.1">
    <property type="nucleotide sequence ID" value="XM_030188309.1"/>
</dbReference>
<feature type="domain" description="CBM21" evidence="2">
    <location>
        <begin position="188"/>
        <end position="298"/>
    </location>
</feature>
<keyword evidence="3" id="KW-1185">Reference proteome</keyword>
<dbReference type="Proteomes" id="UP000515156">
    <property type="component" value="Chromosome 14"/>
</dbReference>
<feature type="region of interest" description="Disordered" evidence="1">
    <location>
        <begin position="35"/>
        <end position="106"/>
    </location>
</feature>
<dbReference type="KEGG" id="muo:115458387"/>
<dbReference type="GO" id="GO:0008157">
    <property type="term" value="F:protein phosphatase 1 binding"/>
    <property type="evidence" value="ECO:0007669"/>
    <property type="project" value="TreeGrafter"/>
</dbReference>
<dbReference type="PANTHER" id="PTHR12307">
    <property type="entry name" value="PROTEIN PHOSPHATASE 1 REGULATORY SUBUNIT"/>
    <property type="match status" value="1"/>
</dbReference>
<gene>
    <name evidence="4" type="primary">PPP1R3E</name>
</gene>
<sequence>MAHATPPPPSRSDIPRNLSYIAGLYERAYYRAARPSLEMEESESEEKEDESGEEEPGTSRPHSDTRGREPKAARRTVSKTSAMARRRAHSAPADRTRAEASTLRSFSPDTRKRVRFADSLGLELTDVRHFRQTDLPRVPAHVQAQLRRDAISHFGPCQVSLPLTQNSALHLPSLEPTFTDPGLAQNFLERVRTQKVCLESITVESFFISGRIRVLNLAFEKSVSVRYSADGWRTHQDTRALYVTEVLGQRPQPADLFSFRLPLPACPSHTGLLQFAIRYQVGPVEFWDNNEGKDYSLRWRERRLPLPPSPGDFENGWVHFI</sequence>
<dbReference type="GeneID" id="115458387"/>
<dbReference type="Pfam" id="PF03370">
    <property type="entry name" value="CBM_21"/>
    <property type="match status" value="1"/>
</dbReference>
<dbReference type="GO" id="GO:0005979">
    <property type="term" value="P:regulation of glycogen biosynthetic process"/>
    <property type="evidence" value="ECO:0007669"/>
    <property type="project" value="TreeGrafter"/>
</dbReference>
<dbReference type="InterPro" id="IPR005036">
    <property type="entry name" value="CBM21_dom"/>
</dbReference>
<dbReference type="GO" id="GO:0000164">
    <property type="term" value="C:protein phosphatase type 1 complex"/>
    <property type="evidence" value="ECO:0007669"/>
    <property type="project" value="TreeGrafter"/>
</dbReference>
<organism evidence="3 4">
    <name type="scientific">Microcaecilia unicolor</name>
    <dbReference type="NCBI Taxonomy" id="1415580"/>
    <lineage>
        <taxon>Eukaryota</taxon>
        <taxon>Metazoa</taxon>
        <taxon>Chordata</taxon>
        <taxon>Craniata</taxon>
        <taxon>Vertebrata</taxon>
        <taxon>Euteleostomi</taxon>
        <taxon>Amphibia</taxon>
        <taxon>Gymnophiona</taxon>
        <taxon>Siphonopidae</taxon>
        <taxon>Microcaecilia</taxon>
    </lineage>
</organism>
<evidence type="ECO:0000313" key="4">
    <source>
        <dbReference type="RefSeq" id="XP_030044169.1"/>
    </source>
</evidence>
<evidence type="ECO:0000256" key="1">
    <source>
        <dbReference type="SAM" id="MobiDB-lite"/>
    </source>
</evidence>
<feature type="compositionally biased region" description="Basic and acidic residues" evidence="1">
    <location>
        <begin position="61"/>
        <end position="72"/>
    </location>
</feature>
<accession>A0A6P7X212</accession>
<dbReference type="Gene3D" id="2.60.40.2440">
    <property type="entry name" value="Carbohydrate binding type-21 domain"/>
    <property type="match status" value="1"/>
</dbReference>
<feature type="compositionally biased region" description="Acidic residues" evidence="1">
    <location>
        <begin position="38"/>
        <end position="56"/>
    </location>
</feature>
<dbReference type="GO" id="GO:2001069">
    <property type="term" value="F:glycogen binding"/>
    <property type="evidence" value="ECO:0007669"/>
    <property type="project" value="TreeGrafter"/>
</dbReference>
<reference evidence="4" key="1">
    <citation type="submission" date="2025-08" db="UniProtKB">
        <authorList>
            <consortium name="RefSeq"/>
        </authorList>
    </citation>
    <scope>IDENTIFICATION</scope>
</reference>
<evidence type="ECO:0000313" key="3">
    <source>
        <dbReference type="Proteomes" id="UP000515156"/>
    </source>
</evidence>
<dbReference type="PROSITE" id="PS51159">
    <property type="entry name" value="CBM21"/>
    <property type="match status" value="1"/>
</dbReference>
<dbReference type="AlphaFoldDB" id="A0A6P7X212"/>
<proteinExistence type="predicted"/>
<dbReference type="PANTHER" id="PTHR12307:SF20">
    <property type="entry name" value="PROTEIN PHOSPHATASE 1 REGULATORY SUBUNIT 3E"/>
    <property type="match status" value="1"/>
</dbReference>
<name>A0A6P7X212_9AMPH</name>
<dbReference type="CTD" id="90673"/>
<dbReference type="OrthoDB" id="1881at2759"/>
<dbReference type="InterPro" id="IPR050782">
    <property type="entry name" value="PP1_regulatory_subunit_3"/>
</dbReference>
<protein>
    <submittedName>
        <fullName evidence="4">Protein phosphatase 1 regulatory subunit 3E</fullName>
    </submittedName>
</protein>
<dbReference type="InParanoid" id="A0A6P7X212"/>